<dbReference type="InterPro" id="IPR015797">
    <property type="entry name" value="NUDIX_hydrolase-like_dom_sf"/>
</dbReference>
<dbReference type="AlphaFoldDB" id="A0A1R4GS21"/>
<dbReference type="Pfam" id="PF00293">
    <property type="entry name" value="NUDIX"/>
    <property type="match status" value="1"/>
</dbReference>
<evidence type="ECO:0000256" key="1">
    <source>
        <dbReference type="ARBA" id="ARBA00005582"/>
    </source>
</evidence>
<organism evidence="5 6">
    <name type="scientific">Arthrobacter rhombi</name>
    <dbReference type="NCBI Taxonomy" id="71253"/>
    <lineage>
        <taxon>Bacteria</taxon>
        <taxon>Bacillati</taxon>
        <taxon>Actinomycetota</taxon>
        <taxon>Actinomycetes</taxon>
        <taxon>Micrococcales</taxon>
        <taxon>Micrococcaceae</taxon>
        <taxon>Arthrobacter</taxon>
    </lineage>
</organism>
<dbReference type="Gene3D" id="3.40.50.1240">
    <property type="entry name" value="Phosphoglycerate mutase-like"/>
    <property type="match status" value="1"/>
</dbReference>
<dbReference type="Pfam" id="PF00300">
    <property type="entry name" value="His_Phos_1"/>
    <property type="match status" value="1"/>
</dbReference>
<dbReference type="SMART" id="SM00855">
    <property type="entry name" value="PGAM"/>
    <property type="match status" value="1"/>
</dbReference>
<feature type="domain" description="Nudix hydrolase" evidence="4">
    <location>
        <begin position="18"/>
        <end position="144"/>
    </location>
</feature>
<dbReference type="PANTHER" id="PTHR21340:SF0">
    <property type="entry name" value="BIS(5'-NUCLEOSYL)-TETRAPHOSPHATASE [ASYMMETRICAL]"/>
    <property type="match status" value="1"/>
</dbReference>
<dbReference type="SUPFAM" id="SSF55811">
    <property type="entry name" value="Nudix"/>
    <property type="match status" value="1"/>
</dbReference>
<proteinExistence type="inferred from homology"/>
<dbReference type="SUPFAM" id="SSF53254">
    <property type="entry name" value="Phosphoglycerate mutase-like"/>
    <property type="match status" value="1"/>
</dbReference>
<sequence>MSLVLRSSDDPLVTGGTVKVLAGGAIPWRISEGNLEVLLIHREKYDDWSWPKGKLDDGETLPQCAVREVQEEVGLRITLGIPLPAIRYPVKAGQKVVYYWAAHVPSEHFAPDGHEVDAARWVSCAEARRQLTNPSDIDPLDTLEGAYINGRLATVPFIVVRHAKAKPRSSWTKEEGKRPLAATGKRQALEVDALLSSWRPERVASSPWTRCIQTVSPYLKRHDLGVKLVPALTEHEAKRRPSTARKAVLKLLNKGVPQAVCTHRPVLPLVFDALAERLPGPLARFLPAADPYLRPGAMVVLHLPVTKLRKPVSVEVFETFDD</sequence>
<keyword evidence="6" id="KW-1185">Reference proteome</keyword>
<dbReference type="GO" id="GO:0006754">
    <property type="term" value="P:ATP biosynthetic process"/>
    <property type="evidence" value="ECO:0007669"/>
    <property type="project" value="TreeGrafter"/>
</dbReference>
<evidence type="ECO:0000259" key="4">
    <source>
        <dbReference type="PROSITE" id="PS51462"/>
    </source>
</evidence>
<evidence type="ECO:0000313" key="6">
    <source>
        <dbReference type="Proteomes" id="UP000195913"/>
    </source>
</evidence>
<dbReference type="PROSITE" id="PS51462">
    <property type="entry name" value="NUDIX"/>
    <property type="match status" value="1"/>
</dbReference>
<reference evidence="5 6" key="1">
    <citation type="submission" date="2017-02" db="EMBL/GenBank/DDBJ databases">
        <authorList>
            <person name="Peterson S.W."/>
        </authorList>
    </citation>
    <scope>NUCLEOTIDE SEQUENCE [LARGE SCALE GENOMIC DNA]</scope>
    <source>
        <strain evidence="5 6">B Ar 00.02</strain>
    </source>
</reference>
<dbReference type="InterPro" id="IPR051325">
    <property type="entry name" value="Nudix_hydrolase_domain"/>
</dbReference>
<dbReference type="PROSITE" id="PS00893">
    <property type="entry name" value="NUDIX_BOX"/>
    <property type="match status" value="1"/>
</dbReference>
<dbReference type="PRINTS" id="PR00502">
    <property type="entry name" value="NUDIXFAMILY"/>
</dbReference>
<dbReference type="InterPro" id="IPR020084">
    <property type="entry name" value="NUDIX_hydrolase_CS"/>
</dbReference>
<dbReference type="Proteomes" id="UP000195913">
    <property type="component" value="Unassembled WGS sequence"/>
</dbReference>
<comment type="similarity">
    <text evidence="1 3">Belongs to the Nudix hydrolase family.</text>
</comment>
<accession>A0A1R4GS21</accession>
<dbReference type="CDD" id="cd07067">
    <property type="entry name" value="HP_PGM_like"/>
    <property type="match status" value="1"/>
</dbReference>
<dbReference type="InterPro" id="IPR020476">
    <property type="entry name" value="Nudix_hydrolase"/>
</dbReference>
<dbReference type="GO" id="GO:0006167">
    <property type="term" value="P:AMP biosynthetic process"/>
    <property type="evidence" value="ECO:0007669"/>
    <property type="project" value="TreeGrafter"/>
</dbReference>
<dbReference type="InterPro" id="IPR029033">
    <property type="entry name" value="His_PPase_superfam"/>
</dbReference>
<dbReference type="GO" id="GO:0004081">
    <property type="term" value="F:bis(5'-nucleosyl)-tetraphosphatase (asymmetrical) activity"/>
    <property type="evidence" value="ECO:0007669"/>
    <property type="project" value="TreeGrafter"/>
</dbReference>
<evidence type="ECO:0000313" key="5">
    <source>
        <dbReference type="EMBL" id="SJM70967.1"/>
    </source>
</evidence>
<protein>
    <submittedName>
        <fullName evidence="5">Hydrolase MutT1</fullName>
        <ecNumber evidence="5">3.6.1.-</ecNumber>
    </submittedName>
</protein>
<evidence type="ECO:0000256" key="2">
    <source>
        <dbReference type="ARBA" id="ARBA00022801"/>
    </source>
</evidence>
<gene>
    <name evidence="5" type="ORF">FM101_12840</name>
</gene>
<keyword evidence="2 3" id="KW-0378">Hydrolase</keyword>
<dbReference type="CDD" id="cd03673">
    <property type="entry name" value="NUDIX_Ap6A_hydrolase"/>
    <property type="match status" value="1"/>
</dbReference>
<dbReference type="InterPro" id="IPR013078">
    <property type="entry name" value="His_Pase_superF_clade-1"/>
</dbReference>
<dbReference type="Gene3D" id="3.90.79.10">
    <property type="entry name" value="Nucleoside Triphosphate Pyrophosphohydrolase"/>
    <property type="match status" value="1"/>
</dbReference>
<dbReference type="PANTHER" id="PTHR21340">
    <property type="entry name" value="DIADENOSINE 5,5-P1,P4-TETRAPHOSPHATE PYROPHOSPHOHYDROLASE MUTT"/>
    <property type="match status" value="1"/>
</dbReference>
<dbReference type="EMBL" id="FUHW01000044">
    <property type="protein sequence ID" value="SJM70967.1"/>
    <property type="molecule type" value="Genomic_DNA"/>
</dbReference>
<evidence type="ECO:0000256" key="3">
    <source>
        <dbReference type="RuleBase" id="RU003476"/>
    </source>
</evidence>
<dbReference type="InterPro" id="IPR000086">
    <property type="entry name" value="NUDIX_hydrolase_dom"/>
</dbReference>
<name>A0A1R4GS21_9MICC</name>
<dbReference type="EC" id="3.6.1.-" evidence="5"/>